<keyword evidence="1" id="KW-0732">Signal</keyword>
<feature type="signal peptide" evidence="1">
    <location>
        <begin position="1"/>
        <end position="19"/>
    </location>
</feature>
<dbReference type="EMBL" id="ML991834">
    <property type="protein sequence ID" value="KAF2230903.1"/>
    <property type="molecule type" value="Genomic_DNA"/>
</dbReference>
<keyword evidence="3" id="KW-1185">Reference proteome</keyword>
<reference evidence="2" key="1">
    <citation type="journal article" date="2020" name="Stud. Mycol.">
        <title>101 Dothideomycetes genomes: a test case for predicting lifestyles and emergence of pathogens.</title>
        <authorList>
            <person name="Haridas S."/>
            <person name="Albert R."/>
            <person name="Binder M."/>
            <person name="Bloem J."/>
            <person name="Labutti K."/>
            <person name="Salamov A."/>
            <person name="Andreopoulos B."/>
            <person name="Baker S."/>
            <person name="Barry K."/>
            <person name="Bills G."/>
            <person name="Bluhm B."/>
            <person name="Cannon C."/>
            <person name="Castanera R."/>
            <person name="Culley D."/>
            <person name="Daum C."/>
            <person name="Ezra D."/>
            <person name="Gonzalez J."/>
            <person name="Henrissat B."/>
            <person name="Kuo A."/>
            <person name="Liang C."/>
            <person name="Lipzen A."/>
            <person name="Lutzoni F."/>
            <person name="Magnuson J."/>
            <person name="Mondo S."/>
            <person name="Nolan M."/>
            <person name="Ohm R."/>
            <person name="Pangilinan J."/>
            <person name="Park H.-J."/>
            <person name="Ramirez L."/>
            <person name="Alfaro M."/>
            <person name="Sun H."/>
            <person name="Tritt A."/>
            <person name="Yoshinaga Y."/>
            <person name="Zwiers L.-H."/>
            <person name="Turgeon B."/>
            <person name="Goodwin S."/>
            <person name="Spatafora J."/>
            <person name="Crous P."/>
            <person name="Grigoriev I."/>
        </authorList>
    </citation>
    <scope>NUCLEOTIDE SEQUENCE</scope>
    <source>
        <strain evidence="2">Tuck. ex Michener</strain>
    </source>
</reference>
<dbReference type="AlphaFoldDB" id="A0A6A6H011"/>
<name>A0A6A6H011_VIRVR</name>
<evidence type="ECO:0000313" key="2">
    <source>
        <dbReference type="EMBL" id="KAF2230903.1"/>
    </source>
</evidence>
<feature type="chain" id="PRO_5025473916" evidence="1">
    <location>
        <begin position="20"/>
        <end position="94"/>
    </location>
</feature>
<gene>
    <name evidence="2" type="ORF">EV356DRAFT_508025</name>
</gene>
<organism evidence="2 3">
    <name type="scientific">Viridothelium virens</name>
    <name type="common">Speckled blister lichen</name>
    <name type="synonym">Trypethelium virens</name>
    <dbReference type="NCBI Taxonomy" id="1048519"/>
    <lineage>
        <taxon>Eukaryota</taxon>
        <taxon>Fungi</taxon>
        <taxon>Dikarya</taxon>
        <taxon>Ascomycota</taxon>
        <taxon>Pezizomycotina</taxon>
        <taxon>Dothideomycetes</taxon>
        <taxon>Dothideomycetes incertae sedis</taxon>
        <taxon>Trypetheliales</taxon>
        <taxon>Trypetheliaceae</taxon>
        <taxon>Viridothelium</taxon>
    </lineage>
</organism>
<feature type="non-terminal residue" evidence="2">
    <location>
        <position position="94"/>
    </location>
</feature>
<evidence type="ECO:0000256" key="1">
    <source>
        <dbReference type="SAM" id="SignalP"/>
    </source>
</evidence>
<protein>
    <submittedName>
        <fullName evidence="2">Uncharacterized protein</fullName>
    </submittedName>
</protein>
<evidence type="ECO:0000313" key="3">
    <source>
        <dbReference type="Proteomes" id="UP000800092"/>
    </source>
</evidence>
<proteinExistence type="predicted"/>
<sequence length="94" mass="10815">MQQIHQLFKLPAFLFEACAALLGQPSPDPEKVLIVYHYKLQYLFFGPMIRADNNCRGNRWGVRSVKAVCRVKGQSYCGKFEGNDETRSGLDWFI</sequence>
<dbReference type="Proteomes" id="UP000800092">
    <property type="component" value="Unassembled WGS sequence"/>
</dbReference>
<accession>A0A6A6H011</accession>